<evidence type="ECO:0000313" key="2">
    <source>
        <dbReference type="EMBL" id="SEU39842.1"/>
    </source>
</evidence>
<comment type="caution">
    <text evidence="1">The sequence shown here is derived from an EMBL/GenBank/DDBJ whole genome shotgun (WGS) entry which is preliminary data.</text>
</comment>
<keyword evidence="3" id="KW-1185">Reference proteome</keyword>
<protein>
    <submittedName>
        <fullName evidence="1">Uncharacterized protein</fullName>
    </submittedName>
</protein>
<reference evidence="2 3" key="1">
    <citation type="submission" date="2016-10" db="EMBL/GenBank/DDBJ databases">
        <authorList>
            <person name="Varghese N."/>
            <person name="Submissions S."/>
        </authorList>
    </citation>
    <scope>NUCLEOTIDE SEQUENCE [LARGE SCALE GENOMIC DNA]</scope>
    <source>
        <strain evidence="2 3">DSM 16525</strain>
    </source>
</reference>
<accession>A0A511TB62</accession>
<reference evidence="1 4" key="2">
    <citation type="submission" date="2019-07" db="EMBL/GenBank/DDBJ databases">
        <title>Whole genome shotgun sequence of Myxococcus fulvus NBRC 100333.</title>
        <authorList>
            <person name="Hosoyama A."/>
            <person name="Uohara A."/>
            <person name="Ohji S."/>
            <person name="Ichikawa N."/>
        </authorList>
    </citation>
    <scope>NUCLEOTIDE SEQUENCE [LARGE SCALE GENOMIC DNA]</scope>
    <source>
        <strain evidence="1 4">NBRC 100333</strain>
    </source>
</reference>
<evidence type="ECO:0000313" key="1">
    <source>
        <dbReference type="EMBL" id="GEN11357.1"/>
    </source>
</evidence>
<evidence type="ECO:0000313" key="4">
    <source>
        <dbReference type="Proteomes" id="UP000321514"/>
    </source>
</evidence>
<dbReference type="Proteomes" id="UP000321514">
    <property type="component" value="Unassembled WGS sequence"/>
</dbReference>
<dbReference type="EMBL" id="BJXR01000046">
    <property type="protein sequence ID" value="GEN11357.1"/>
    <property type="molecule type" value="Genomic_DNA"/>
</dbReference>
<gene>
    <name evidence="1" type="ORF">MFU01_63940</name>
    <name evidence="2" type="ORF">SAMN05443572_114205</name>
</gene>
<dbReference type="STRING" id="1334629.MFUL124B02_00140"/>
<dbReference type="OrthoDB" id="5383215at2"/>
<evidence type="ECO:0000313" key="3">
    <source>
        <dbReference type="Proteomes" id="UP000183760"/>
    </source>
</evidence>
<dbReference type="AlphaFoldDB" id="A0A511TB62"/>
<proteinExistence type="predicted"/>
<name>A0A511TB62_MYXFU</name>
<dbReference type="RefSeq" id="WP_074958899.1">
    <property type="nucleotide sequence ID" value="NZ_BJXR01000046.1"/>
</dbReference>
<dbReference type="EMBL" id="FOIB01000014">
    <property type="protein sequence ID" value="SEU39842.1"/>
    <property type="molecule type" value="Genomic_DNA"/>
</dbReference>
<sequence>MAMKTVWFDFENTRDTPVELVMEPWGMPYTVQPGGRLDIACEGPEEGELHVERHAEGHVTLFAWAGATYRVLEGGKEVDANDLPVPGMPPGVSAKRMVESLFGSFEQRQAMRDKPKN</sequence>
<dbReference type="Proteomes" id="UP000183760">
    <property type="component" value="Unassembled WGS sequence"/>
</dbReference>
<organism evidence="1 4">
    <name type="scientific">Myxococcus fulvus</name>
    <dbReference type="NCBI Taxonomy" id="33"/>
    <lineage>
        <taxon>Bacteria</taxon>
        <taxon>Pseudomonadati</taxon>
        <taxon>Myxococcota</taxon>
        <taxon>Myxococcia</taxon>
        <taxon>Myxococcales</taxon>
        <taxon>Cystobacterineae</taxon>
        <taxon>Myxococcaceae</taxon>
        <taxon>Myxococcus</taxon>
    </lineage>
</organism>